<feature type="region of interest" description="Disordered" evidence="1">
    <location>
        <begin position="332"/>
        <end position="369"/>
    </location>
</feature>
<organism evidence="2 3">
    <name type="scientific">Gemmata palustris</name>
    <dbReference type="NCBI Taxonomy" id="2822762"/>
    <lineage>
        <taxon>Bacteria</taxon>
        <taxon>Pseudomonadati</taxon>
        <taxon>Planctomycetota</taxon>
        <taxon>Planctomycetia</taxon>
        <taxon>Gemmatales</taxon>
        <taxon>Gemmataceae</taxon>
        <taxon>Gemmata</taxon>
    </lineage>
</organism>
<proteinExistence type="predicted"/>
<feature type="compositionally biased region" description="Acidic residues" evidence="1">
    <location>
        <begin position="263"/>
        <end position="273"/>
    </location>
</feature>
<keyword evidence="3" id="KW-1185">Reference proteome</keyword>
<feature type="compositionally biased region" description="Acidic residues" evidence="1">
    <location>
        <begin position="203"/>
        <end position="220"/>
    </location>
</feature>
<dbReference type="EMBL" id="JAGKQQ010000001">
    <property type="protein sequence ID" value="MBP3956319.1"/>
    <property type="molecule type" value="Genomic_DNA"/>
</dbReference>
<sequence length="369" mass="39805">MATQRLTERAAAPFTGARVDRDSGTIDDVLICGTASANGRDYPVSVFKRDFSKYEGKPVNCDHGRESTVDRRFGWFTRVRPGPDGRPRGRLNCLKSHPMYERVMEAAERNPALFGFSHVAMCDTRRGPNGREVVEAIREVESIDLVAQPATTKGLFEGRSVPFSSQHIAAWGAKLPIPARRTEADMDTSAPTDDATMPLAPVDDFDDVDDADDTDTDDTNDAIGASFKAAIMAVIDKAMTGGMDAKAALSKIKTLLNSHADATNDDGTPDTDGDPTTPESRQKTGAAIWGVIDACEKNGFAGYTRADLDLIAAVPAGRRAVLIERLKESAYERPTSAGRGRITSAVSGAHRTTESKPPTDAKAFAEWLR</sequence>
<evidence type="ECO:0000313" key="2">
    <source>
        <dbReference type="EMBL" id="MBP3956319.1"/>
    </source>
</evidence>
<evidence type="ECO:0000256" key="1">
    <source>
        <dbReference type="SAM" id="MobiDB-lite"/>
    </source>
</evidence>
<dbReference type="Proteomes" id="UP000676565">
    <property type="component" value="Unassembled WGS sequence"/>
</dbReference>
<name>A0ABS5BRG0_9BACT</name>
<protein>
    <submittedName>
        <fullName evidence="2">Uncharacterized protein</fullName>
    </submittedName>
</protein>
<feature type="region of interest" description="Disordered" evidence="1">
    <location>
        <begin position="260"/>
        <end position="285"/>
    </location>
</feature>
<comment type="caution">
    <text evidence="2">The sequence shown here is derived from an EMBL/GenBank/DDBJ whole genome shotgun (WGS) entry which is preliminary data.</text>
</comment>
<evidence type="ECO:0000313" key="3">
    <source>
        <dbReference type="Proteomes" id="UP000676565"/>
    </source>
</evidence>
<accession>A0ABS5BRG0</accession>
<dbReference type="RefSeq" id="WP_210654338.1">
    <property type="nucleotide sequence ID" value="NZ_JAGKQQ010000001.1"/>
</dbReference>
<reference evidence="2 3" key="1">
    <citation type="submission" date="2021-04" db="EMBL/GenBank/DDBJ databases">
        <authorList>
            <person name="Ivanova A."/>
        </authorList>
    </citation>
    <scope>NUCLEOTIDE SEQUENCE [LARGE SCALE GENOMIC DNA]</scope>
    <source>
        <strain evidence="2 3">G18</strain>
    </source>
</reference>
<feature type="region of interest" description="Disordered" evidence="1">
    <location>
        <begin position="182"/>
        <end position="220"/>
    </location>
</feature>
<gene>
    <name evidence="2" type="ORF">J8F10_13595</name>
</gene>